<dbReference type="OrthoDB" id="825031at2"/>
<organism evidence="1 2">
    <name type="scientific">Algoriphagus machipongonensis</name>
    <dbReference type="NCBI Taxonomy" id="388413"/>
    <lineage>
        <taxon>Bacteria</taxon>
        <taxon>Pseudomonadati</taxon>
        <taxon>Bacteroidota</taxon>
        <taxon>Cytophagia</taxon>
        <taxon>Cytophagales</taxon>
        <taxon>Cyclobacteriaceae</taxon>
        <taxon>Algoriphagus</taxon>
    </lineage>
</organism>
<accession>A3HSV8</accession>
<dbReference type="HOGENOM" id="CLU_1248625_0_0_10"/>
<dbReference type="RefSeq" id="WP_008200805.1">
    <property type="nucleotide sequence ID" value="NZ_CM001023.1"/>
</dbReference>
<dbReference type="EMBL" id="AAXU02000001">
    <property type="protein sequence ID" value="EAZ82926.1"/>
    <property type="molecule type" value="Genomic_DNA"/>
</dbReference>
<name>A3HSV8_9BACT</name>
<protein>
    <submittedName>
        <fullName evidence="1">Uncharacterized protein</fullName>
    </submittedName>
</protein>
<comment type="caution">
    <text evidence="1">The sequence shown here is derived from an EMBL/GenBank/DDBJ whole genome shotgun (WGS) entry which is preliminary data.</text>
</comment>
<keyword evidence="2" id="KW-1185">Reference proteome</keyword>
<dbReference type="AlphaFoldDB" id="A3HSV8"/>
<evidence type="ECO:0000313" key="2">
    <source>
        <dbReference type="Proteomes" id="UP000003919"/>
    </source>
</evidence>
<evidence type="ECO:0000313" key="1">
    <source>
        <dbReference type="EMBL" id="EAZ82926.1"/>
    </source>
</evidence>
<reference evidence="1 2" key="1">
    <citation type="journal article" date="2011" name="J. Bacteriol.">
        <title>Complete genome sequence of Algoriphagus sp. PR1, bacterial prey of a colony-forming choanoflagellate.</title>
        <authorList>
            <person name="Alegado R.A."/>
            <person name="Ferriera S."/>
            <person name="Nusbaum C."/>
            <person name="Young S.K."/>
            <person name="Zeng Q."/>
            <person name="Imamovic A."/>
            <person name="Fairclough S.R."/>
            <person name="King N."/>
        </authorList>
    </citation>
    <scope>NUCLEOTIDE SEQUENCE [LARGE SCALE GENOMIC DNA]</scope>
    <source>
        <strain evidence="1 2">PR1</strain>
    </source>
</reference>
<dbReference type="Proteomes" id="UP000003919">
    <property type="component" value="Unassembled WGS sequence"/>
</dbReference>
<proteinExistence type="predicted"/>
<sequence>MKRLDVTCFYTEFFKEQGFDLNSSQMMFEKVFPHGKQVIFIHLQDLEDSIIVQFHLGVRINEVEELIHQFLPTLQSYSDQSTTLLQSPDKLGKLYPNQFQISTEEEFSSAQKLIERFFIEAGFKWLDKMIDPKTLEFEFLMHKEDPFNNHNLIFSAFRSTALSKLYNPEDYPVLRQAFLAKINSKEITPFTIASYLGFLDYLDHLKVA</sequence>
<gene>
    <name evidence="1" type="ORF">ALPR1_11935</name>
</gene>